<dbReference type="SUPFAM" id="SSF103515">
    <property type="entry name" value="Autotransporter"/>
    <property type="match status" value="1"/>
</dbReference>
<dbReference type="RefSeq" id="WP_146366735.1">
    <property type="nucleotide sequence ID" value="NZ_CP042265.1"/>
</dbReference>
<gene>
    <name evidence="3" type="ORF">FPZ52_16575</name>
</gene>
<reference evidence="3 4" key="1">
    <citation type="submission" date="2019-07" db="EMBL/GenBank/DDBJ databases">
        <title>Litoreibacter alkalisoli sp. nov., isolated from saline-alkaline soil.</title>
        <authorList>
            <person name="Wang S."/>
            <person name="Xu L."/>
            <person name="Xing Y.-T."/>
            <person name="Sun J.-Q."/>
        </authorList>
    </citation>
    <scope>NUCLEOTIDE SEQUENCE [LARGE SCALE GENOMIC DNA]</scope>
    <source>
        <strain evidence="3 4">LN3S51</strain>
        <plasmid evidence="3 4">unnamed4</plasmid>
    </source>
</reference>
<dbReference type="PROSITE" id="PS51208">
    <property type="entry name" value="AUTOTRANSPORTER"/>
    <property type="match status" value="1"/>
</dbReference>
<dbReference type="InterPro" id="IPR036709">
    <property type="entry name" value="Autotransporte_beta_dom_sf"/>
</dbReference>
<dbReference type="KEGG" id="lit:FPZ52_16575"/>
<dbReference type="InterPro" id="IPR051551">
    <property type="entry name" value="Autotransporter_adhesion"/>
</dbReference>
<dbReference type="InterPro" id="IPR006315">
    <property type="entry name" value="OM_autotransptr_brl_dom"/>
</dbReference>
<dbReference type="Pfam" id="PF03797">
    <property type="entry name" value="Autotransporter"/>
    <property type="match status" value="1"/>
</dbReference>
<organism evidence="3 4">
    <name type="scientific">Qingshengfaniella alkalisoli</name>
    <dbReference type="NCBI Taxonomy" id="2599296"/>
    <lineage>
        <taxon>Bacteria</taxon>
        <taxon>Pseudomonadati</taxon>
        <taxon>Pseudomonadota</taxon>
        <taxon>Alphaproteobacteria</taxon>
        <taxon>Rhodobacterales</taxon>
        <taxon>Paracoccaceae</taxon>
        <taxon>Qingshengfaniella</taxon>
    </lineage>
</organism>
<dbReference type="Gene3D" id="2.160.20.20">
    <property type="match status" value="1"/>
</dbReference>
<dbReference type="InterPro" id="IPR005546">
    <property type="entry name" value="Autotransporte_beta"/>
</dbReference>
<dbReference type="SMART" id="SM00869">
    <property type="entry name" value="Autotransporter"/>
    <property type="match status" value="1"/>
</dbReference>
<geneLocation type="plasmid" evidence="3 4">
    <name>unnamed4</name>
</geneLocation>
<dbReference type="PANTHER" id="PTHR35037">
    <property type="entry name" value="C-TERMINAL REGION OF AIDA-LIKE PROTEIN"/>
    <property type="match status" value="1"/>
</dbReference>
<dbReference type="Gene3D" id="2.40.128.130">
    <property type="entry name" value="Autotransporter beta-domain"/>
    <property type="match status" value="1"/>
</dbReference>
<dbReference type="EMBL" id="CP042265">
    <property type="protein sequence ID" value="QDY71319.1"/>
    <property type="molecule type" value="Genomic_DNA"/>
</dbReference>
<dbReference type="AlphaFoldDB" id="A0A5B8IB24"/>
<evidence type="ECO:0000313" key="4">
    <source>
        <dbReference type="Proteomes" id="UP000318483"/>
    </source>
</evidence>
<dbReference type="OrthoDB" id="6053567at2"/>
<proteinExistence type="predicted"/>
<dbReference type="CDD" id="cd01344">
    <property type="entry name" value="PL2_Passenger_AT"/>
    <property type="match status" value="1"/>
</dbReference>
<accession>A0A5B8IB24</accession>
<dbReference type="InterPro" id="IPR011050">
    <property type="entry name" value="Pectin_lyase_fold/virulence"/>
</dbReference>
<dbReference type="PANTHER" id="PTHR35037:SF3">
    <property type="entry name" value="C-TERMINAL REGION OF AIDA-LIKE PROTEIN"/>
    <property type="match status" value="1"/>
</dbReference>
<protein>
    <submittedName>
        <fullName evidence="3">Autotransporter outer membrane beta-barrel domain-containing protein</fullName>
    </submittedName>
</protein>
<evidence type="ECO:0000256" key="1">
    <source>
        <dbReference type="SAM" id="MobiDB-lite"/>
    </source>
</evidence>
<sequence length="1061" mass="108787">MGILSIDSARAFFHGGRLTKYKGTVASIAPALGIVIAVSPTASQAGACLPNATEFVCSGPSAGPGLDPKIEESADSPTFVTESGFANDVDTETSISITATGSGGASFSDAYGAYVKGGVGGLFIRNEEGGSVNVDVTGTFIGQTTDNTSTEHAGIGVYNDAAGQDITITSSGEARGGAHGIYANNNGSGSISVTSTGDAIGTGGSYSYGIRAQGGVTSTTIDIQTEGLSSGGGYGVSAYSLGSGDITITTDGQSVSSDGMAVRARHEGDGNIFITTNAVSTGGSQGVRAEARGDGDIVIKTNADATSSASLSATDASIGIYGYSTGLGSISVTQTGSTTTASGAEFGIYAGNQGGGHISISAEGEVEATDPASGIGIYAQNQDMDGDVSVAVSGAVSGISGVQLTNLGTGDGRVDLSGTATGSGGTALDFLNVSGKSHLVLRDGWMLDGQALAQLGDTDDLLEITGPDDSSIDLSMLGDDMASSGIIGFENFLKSGDVVWTATGTQTGGGFLTGQIAAGELILDDATLLMDAEATPFEVAAGAILRATGESRISGSLHNGGTVTMQDRTPGDRLFVDGDYSAGSALNVDAVLGDDSSASDILDVAGNTSGTTDVFVTNNGGVGALTQQGIPVVLVAGQSDGEFLLGAGDYQDSGENVLVAGAFSYRLMQNDDGGWYLKSAATPLSSPPLPTPTDDTPDNKPDDTPDDKPDDTPDDKPDDRGTPGGSVGGTPPPPEFQPGAPVYEVYPQVLWALNDLPTLYQRVGARHESQFGLGPAELTGSDFADKVWVRLEGEHLDLEPDDSTTLTEFDIDTTKLQFGADFASDENSEVVFVLGVNGYVGQAFADTKSSYGDGSIDATGYGIGITGTWYGDAGGYIDLQGQYSVFDSELKSDVVGSLSSDSDGEGYAVSIEAGKLLSDLNWTGEWDLTPQAQLIYARASFDDFEGPFGETVSTNQTDSLRLRLGTSIDRVRQAENGEDWSHYYGLANLYYEFLDRPGVIVDGIELIGEADRLWGELALGGNYAWDDGRYAIYGEAGFGMGLDNPADQFSVQATLGFRMRW</sequence>
<keyword evidence="3" id="KW-0614">Plasmid</keyword>
<dbReference type="NCBIfam" id="TIGR01414">
    <property type="entry name" value="autotrans_barl"/>
    <property type="match status" value="1"/>
</dbReference>
<evidence type="ECO:0000259" key="2">
    <source>
        <dbReference type="PROSITE" id="PS51208"/>
    </source>
</evidence>
<feature type="compositionally biased region" description="Basic and acidic residues" evidence="1">
    <location>
        <begin position="697"/>
        <end position="721"/>
    </location>
</feature>
<dbReference type="GO" id="GO:0019867">
    <property type="term" value="C:outer membrane"/>
    <property type="evidence" value="ECO:0007669"/>
    <property type="project" value="InterPro"/>
</dbReference>
<name>A0A5B8IB24_9RHOB</name>
<evidence type="ECO:0000313" key="3">
    <source>
        <dbReference type="EMBL" id="QDY71319.1"/>
    </source>
</evidence>
<dbReference type="InterPro" id="IPR043990">
    <property type="entry name" value="AC_1"/>
</dbReference>
<keyword evidence="4" id="KW-1185">Reference proteome</keyword>
<dbReference type="Pfam" id="PF18883">
    <property type="entry name" value="AC_1"/>
    <property type="match status" value="1"/>
</dbReference>
<feature type="region of interest" description="Disordered" evidence="1">
    <location>
        <begin position="678"/>
        <end position="740"/>
    </location>
</feature>
<dbReference type="SUPFAM" id="SSF51126">
    <property type="entry name" value="Pectin lyase-like"/>
    <property type="match status" value="1"/>
</dbReference>
<dbReference type="Proteomes" id="UP000318483">
    <property type="component" value="Plasmid unnamed4"/>
</dbReference>
<feature type="domain" description="Autotransporter" evidence="2">
    <location>
        <begin position="780"/>
        <end position="1061"/>
    </location>
</feature>
<dbReference type="InterPro" id="IPR012332">
    <property type="entry name" value="Autotransporter_pectin_lyase_C"/>
</dbReference>